<evidence type="ECO:0000313" key="2">
    <source>
        <dbReference type="Proteomes" id="UP000252519"/>
    </source>
</evidence>
<dbReference type="AlphaFoldDB" id="A0A368G3A9"/>
<organism evidence="1 2">
    <name type="scientific">Ancylostoma caninum</name>
    <name type="common">Dog hookworm</name>
    <dbReference type="NCBI Taxonomy" id="29170"/>
    <lineage>
        <taxon>Eukaryota</taxon>
        <taxon>Metazoa</taxon>
        <taxon>Ecdysozoa</taxon>
        <taxon>Nematoda</taxon>
        <taxon>Chromadorea</taxon>
        <taxon>Rhabditida</taxon>
        <taxon>Rhabditina</taxon>
        <taxon>Rhabditomorpha</taxon>
        <taxon>Strongyloidea</taxon>
        <taxon>Ancylostomatidae</taxon>
        <taxon>Ancylostomatinae</taxon>
        <taxon>Ancylostoma</taxon>
    </lineage>
</organism>
<accession>A0A368G3A9</accession>
<proteinExistence type="predicted"/>
<name>A0A368G3A9_ANCCA</name>
<keyword evidence="2" id="KW-1185">Reference proteome</keyword>
<dbReference type="SUPFAM" id="SSF55797">
    <property type="entry name" value="PR-1-like"/>
    <property type="match status" value="1"/>
</dbReference>
<protein>
    <recommendedName>
        <fullName evidence="3">SCP domain-containing protein</fullName>
    </recommendedName>
</protein>
<gene>
    <name evidence="1" type="ORF">ANCCAN_17017</name>
</gene>
<reference evidence="1 2" key="1">
    <citation type="submission" date="2014-10" db="EMBL/GenBank/DDBJ databases">
        <title>Draft genome of the hookworm Ancylostoma caninum.</title>
        <authorList>
            <person name="Mitreva M."/>
        </authorList>
    </citation>
    <scope>NUCLEOTIDE SEQUENCE [LARGE SCALE GENOMIC DNA]</scope>
    <source>
        <strain evidence="1 2">Baltimore</strain>
    </source>
</reference>
<evidence type="ECO:0000313" key="1">
    <source>
        <dbReference type="EMBL" id="RCN37087.1"/>
    </source>
</evidence>
<evidence type="ECO:0008006" key="3">
    <source>
        <dbReference type="Google" id="ProtNLM"/>
    </source>
</evidence>
<dbReference type="Proteomes" id="UP000252519">
    <property type="component" value="Unassembled WGS sequence"/>
</dbReference>
<sequence>MEEITTTRQKGPTIMTMLYNCTLEKDAQMYADLCTSAGSPEAQRPLWGENFNVIEDTLDPILAVSRDKVVSPKIDSYINCALGYGWIRYECGMTLTRFR</sequence>
<comment type="caution">
    <text evidence="1">The sequence shown here is derived from an EMBL/GenBank/DDBJ whole genome shotgun (WGS) entry which is preliminary data.</text>
</comment>
<dbReference type="Gene3D" id="3.40.33.10">
    <property type="entry name" value="CAP"/>
    <property type="match status" value="1"/>
</dbReference>
<dbReference type="InterPro" id="IPR035940">
    <property type="entry name" value="CAP_sf"/>
</dbReference>
<dbReference type="EMBL" id="JOJR01000499">
    <property type="protein sequence ID" value="RCN37087.1"/>
    <property type="molecule type" value="Genomic_DNA"/>
</dbReference>